<dbReference type="Proteomes" id="UP001301769">
    <property type="component" value="Unassembled WGS sequence"/>
</dbReference>
<proteinExistence type="predicted"/>
<name>A0AAN6Y585_9PEZI</name>
<feature type="region of interest" description="Disordered" evidence="1">
    <location>
        <begin position="45"/>
        <end position="65"/>
    </location>
</feature>
<keyword evidence="3" id="KW-1185">Reference proteome</keyword>
<evidence type="ECO:0000256" key="1">
    <source>
        <dbReference type="SAM" id="MobiDB-lite"/>
    </source>
</evidence>
<evidence type="ECO:0000313" key="2">
    <source>
        <dbReference type="EMBL" id="KAK4212729.1"/>
    </source>
</evidence>
<dbReference type="AlphaFoldDB" id="A0AAN6Y585"/>
<reference evidence="2" key="2">
    <citation type="submission" date="2023-05" db="EMBL/GenBank/DDBJ databases">
        <authorList>
            <consortium name="Lawrence Berkeley National Laboratory"/>
            <person name="Steindorff A."/>
            <person name="Hensen N."/>
            <person name="Bonometti L."/>
            <person name="Westerberg I."/>
            <person name="Brannstrom I.O."/>
            <person name="Guillou S."/>
            <person name="Cros-Aarteil S."/>
            <person name="Calhoun S."/>
            <person name="Haridas S."/>
            <person name="Kuo A."/>
            <person name="Mondo S."/>
            <person name="Pangilinan J."/>
            <person name="Riley R."/>
            <person name="Labutti K."/>
            <person name="Andreopoulos B."/>
            <person name="Lipzen A."/>
            <person name="Chen C."/>
            <person name="Yanf M."/>
            <person name="Daum C."/>
            <person name="Ng V."/>
            <person name="Clum A."/>
            <person name="Ohm R."/>
            <person name="Martin F."/>
            <person name="Silar P."/>
            <person name="Natvig D."/>
            <person name="Lalanne C."/>
            <person name="Gautier V."/>
            <person name="Ament-Velasquez S.L."/>
            <person name="Kruys A."/>
            <person name="Hutchinson M.I."/>
            <person name="Powell A.J."/>
            <person name="Barry K."/>
            <person name="Miller A.N."/>
            <person name="Grigoriev I.V."/>
            <person name="Debuchy R."/>
            <person name="Gladieux P."/>
            <person name="Thoren M.H."/>
            <person name="Johannesson H."/>
        </authorList>
    </citation>
    <scope>NUCLEOTIDE SEQUENCE</scope>
    <source>
        <strain evidence="2">PSN293</strain>
    </source>
</reference>
<evidence type="ECO:0000313" key="3">
    <source>
        <dbReference type="Proteomes" id="UP001301769"/>
    </source>
</evidence>
<protein>
    <submittedName>
        <fullName evidence="2">Uncharacterized protein</fullName>
    </submittedName>
</protein>
<comment type="caution">
    <text evidence="2">The sequence shown here is derived from an EMBL/GenBank/DDBJ whole genome shotgun (WGS) entry which is preliminary data.</text>
</comment>
<sequence length="187" mass="21614">MRHADQIDYNEASEMRFRLVARRHSLPEARITFTISLEEDPSIENTRKSRRQYKRQRRSTRYGDREDVPQQFQVICVPWALLNDLMMDHFCRATDDRSSLHQSQHQPYSPRMEQVVTEAMLDSSPPPGYTWEELGGRPQAQHAAPPLDFAGSGSRDVRLFVVSDGKLDAPYRKLLPIYGNLLTELVG</sequence>
<dbReference type="EMBL" id="MU858122">
    <property type="protein sequence ID" value="KAK4212729.1"/>
    <property type="molecule type" value="Genomic_DNA"/>
</dbReference>
<feature type="compositionally biased region" description="Basic residues" evidence="1">
    <location>
        <begin position="48"/>
        <end position="60"/>
    </location>
</feature>
<organism evidence="2 3">
    <name type="scientific">Rhypophila decipiens</name>
    <dbReference type="NCBI Taxonomy" id="261697"/>
    <lineage>
        <taxon>Eukaryota</taxon>
        <taxon>Fungi</taxon>
        <taxon>Dikarya</taxon>
        <taxon>Ascomycota</taxon>
        <taxon>Pezizomycotina</taxon>
        <taxon>Sordariomycetes</taxon>
        <taxon>Sordariomycetidae</taxon>
        <taxon>Sordariales</taxon>
        <taxon>Naviculisporaceae</taxon>
        <taxon>Rhypophila</taxon>
    </lineage>
</organism>
<accession>A0AAN6Y585</accession>
<reference evidence="2" key="1">
    <citation type="journal article" date="2023" name="Mol. Phylogenet. Evol.">
        <title>Genome-scale phylogeny and comparative genomics of the fungal order Sordariales.</title>
        <authorList>
            <person name="Hensen N."/>
            <person name="Bonometti L."/>
            <person name="Westerberg I."/>
            <person name="Brannstrom I.O."/>
            <person name="Guillou S."/>
            <person name="Cros-Aarteil S."/>
            <person name="Calhoun S."/>
            <person name="Haridas S."/>
            <person name="Kuo A."/>
            <person name="Mondo S."/>
            <person name="Pangilinan J."/>
            <person name="Riley R."/>
            <person name="LaButti K."/>
            <person name="Andreopoulos B."/>
            <person name="Lipzen A."/>
            <person name="Chen C."/>
            <person name="Yan M."/>
            <person name="Daum C."/>
            <person name="Ng V."/>
            <person name="Clum A."/>
            <person name="Steindorff A."/>
            <person name="Ohm R.A."/>
            <person name="Martin F."/>
            <person name="Silar P."/>
            <person name="Natvig D.O."/>
            <person name="Lalanne C."/>
            <person name="Gautier V."/>
            <person name="Ament-Velasquez S.L."/>
            <person name="Kruys A."/>
            <person name="Hutchinson M.I."/>
            <person name="Powell A.J."/>
            <person name="Barry K."/>
            <person name="Miller A.N."/>
            <person name="Grigoriev I.V."/>
            <person name="Debuchy R."/>
            <person name="Gladieux P."/>
            <person name="Hiltunen Thoren M."/>
            <person name="Johannesson H."/>
        </authorList>
    </citation>
    <scope>NUCLEOTIDE SEQUENCE</scope>
    <source>
        <strain evidence="2">PSN293</strain>
    </source>
</reference>
<gene>
    <name evidence="2" type="ORF">QBC37DRAFT_374791</name>
</gene>